<sequence>VEGGDEPSVKVDQDEPVESGGKYADEVALVLEVLEIVETEEYGRLPPITSKLKESEKRIRSAESKADFLEALI</sequence>
<dbReference type="AlphaFoldDB" id="A0AAV5WN64"/>
<dbReference type="Proteomes" id="UP001432322">
    <property type="component" value="Unassembled WGS sequence"/>
</dbReference>
<gene>
    <name evidence="2" type="ORF">PFISCL1PPCAC_23277</name>
</gene>
<evidence type="ECO:0000313" key="2">
    <source>
        <dbReference type="EMBL" id="GMT31980.1"/>
    </source>
</evidence>
<feature type="non-terminal residue" evidence="2">
    <location>
        <position position="73"/>
    </location>
</feature>
<comment type="caution">
    <text evidence="2">The sequence shown here is derived from an EMBL/GenBank/DDBJ whole genome shotgun (WGS) entry which is preliminary data.</text>
</comment>
<evidence type="ECO:0000256" key="1">
    <source>
        <dbReference type="SAM" id="MobiDB-lite"/>
    </source>
</evidence>
<feature type="region of interest" description="Disordered" evidence="1">
    <location>
        <begin position="1"/>
        <end position="20"/>
    </location>
</feature>
<name>A0AAV5WN64_9BILA</name>
<feature type="non-terminal residue" evidence="2">
    <location>
        <position position="1"/>
    </location>
</feature>
<keyword evidence="3" id="KW-1185">Reference proteome</keyword>
<dbReference type="EMBL" id="BTSY01000006">
    <property type="protein sequence ID" value="GMT31980.1"/>
    <property type="molecule type" value="Genomic_DNA"/>
</dbReference>
<reference evidence="2" key="1">
    <citation type="submission" date="2023-10" db="EMBL/GenBank/DDBJ databases">
        <title>Genome assembly of Pristionchus species.</title>
        <authorList>
            <person name="Yoshida K."/>
            <person name="Sommer R.J."/>
        </authorList>
    </citation>
    <scope>NUCLEOTIDE SEQUENCE</scope>
    <source>
        <strain evidence="2">RS5133</strain>
    </source>
</reference>
<protein>
    <submittedName>
        <fullName evidence="2">Uncharacterized protein</fullName>
    </submittedName>
</protein>
<accession>A0AAV5WN64</accession>
<organism evidence="2 3">
    <name type="scientific">Pristionchus fissidentatus</name>
    <dbReference type="NCBI Taxonomy" id="1538716"/>
    <lineage>
        <taxon>Eukaryota</taxon>
        <taxon>Metazoa</taxon>
        <taxon>Ecdysozoa</taxon>
        <taxon>Nematoda</taxon>
        <taxon>Chromadorea</taxon>
        <taxon>Rhabditida</taxon>
        <taxon>Rhabditina</taxon>
        <taxon>Diplogasteromorpha</taxon>
        <taxon>Diplogasteroidea</taxon>
        <taxon>Neodiplogasteridae</taxon>
        <taxon>Pristionchus</taxon>
    </lineage>
</organism>
<evidence type="ECO:0000313" key="3">
    <source>
        <dbReference type="Proteomes" id="UP001432322"/>
    </source>
</evidence>
<proteinExistence type="predicted"/>